<dbReference type="InterPro" id="IPR015231">
    <property type="entry name" value="DUF1934"/>
</dbReference>
<dbReference type="InterPro" id="IPR012674">
    <property type="entry name" value="Calycin"/>
</dbReference>
<dbReference type="Proteomes" id="UP000682134">
    <property type="component" value="Unassembled WGS sequence"/>
</dbReference>
<organism evidence="1 2">
    <name type="scientific">Gottfriedia endophytica</name>
    <dbReference type="NCBI Taxonomy" id="2820819"/>
    <lineage>
        <taxon>Bacteria</taxon>
        <taxon>Bacillati</taxon>
        <taxon>Bacillota</taxon>
        <taxon>Bacilli</taxon>
        <taxon>Bacillales</taxon>
        <taxon>Bacillaceae</taxon>
        <taxon>Gottfriedia</taxon>
    </lineage>
</organism>
<accession>A0A940NQE8</accession>
<gene>
    <name evidence="1" type="ORF">J5Y03_07410</name>
</gene>
<comment type="caution">
    <text evidence="1">The sequence shown here is derived from an EMBL/GenBank/DDBJ whole genome shotgun (WGS) entry which is preliminary data.</text>
</comment>
<protein>
    <submittedName>
        <fullName evidence="1">DUF1934 family protein</fullName>
    </submittedName>
</protein>
<reference evidence="1" key="1">
    <citation type="submission" date="2021-04" db="EMBL/GenBank/DDBJ databases">
        <title>Genome seq and assembly of Bacillus sp.</title>
        <authorList>
            <person name="Chhetri G."/>
        </authorList>
    </citation>
    <scope>NUCLEOTIDE SEQUENCE</scope>
    <source>
        <strain evidence="1">RG28</strain>
    </source>
</reference>
<keyword evidence="2" id="KW-1185">Reference proteome</keyword>
<name>A0A940NQE8_9BACI</name>
<dbReference type="EMBL" id="JAGIYQ010000004">
    <property type="protein sequence ID" value="MBP0725017.1"/>
    <property type="molecule type" value="Genomic_DNA"/>
</dbReference>
<dbReference type="Gene3D" id="2.40.128.20">
    <property type="match status" value="1"/>
</dbReference>
<evidence type="ECO:0000313" key="2">
    <source>
        <dbReference type="Proteomes" id="UP000682134"/>
    </source>
</evidence>
<dbReference type="AlphaFoldDB" id="A0A940NQE8"/>
<evidence type="ECO:0000313" key="1">
    <source>
        <dbReference type="EMBL" id="MBP0725017.1"/>
    </source>
</evidence>
<dbReference type="RefSeq" id="WP_209404152.1">
    <property type="nucleotide sequence ID" value="NZ_JAGIYQ010000004.1"/>
</dbReference>
<dbReference type="SUPFAM" id="SSF50814">
    <property type="entry name" value="Lipocalins"/>
    <property type="match status" value="1"/>
</dbReference>
<proteinExistence type="predicted"/>
<dbReference type="Pfam" id="PF09148">
    <property type="entry name" value="DUF1934"/>
    <property type="match status" value="1"/>
</dbReference>
<sequence>MKEKSGIPVSIEFQTVIKDNRGRETVKFDTNGLCYKKDEFTYLLFEEKHEDRKVKATMKIGQGEVTIIRNGGVTMRHVYRINETTEGSYGNELGVWVTKAHTKKIQFLITEGPLKGILQLGYKLYVGDESAGSYTITVNIKEELK</sequence>